<dbReference type="Proteomes" id="UP001559623">
    <property type="component" value="Unassembled WGS sequence"/>
</dbReference>
<name>A0ABV3X6V9_9FIRM</name>
<protein>
    <recommendedName>
        <fullName evidence="4">FlgN protein</fullName>
    </recommendedName>
</protein>
<keyword evidence="3" id="KW-1185">Reference proteome</keyword>
<gene>
    <name evidence="2" type="ORF">QCO44_09340</name>
</gene>
<dbReference type="EMBL" id="JARVLH010000006">
    <property type="protein sequence ID" value="MEX5285833.1"/>
    <property type="molecule type" value="Genomic_DNA"/>
</dbReference>
<evidence type="ECO:0000256" key="1">
    <source>
        <dbReference type="SAM" id="Coils"/>
    </source>
</evidence>
<evidence type="ECO:0008006" key="4">
    <source>
        <dbReference type="Google" id="ProtNLM"/>
    </source>
</evidence>
<comment type="caution">
    <text evidence="2">The sequence shown here is derived from an EMBL/GenBank/DDBJ whole genome shotgun (WGS) entry which is preliminary data.</text>
</comment>
<dbReference type="RefSeq" id="WP_368847559.1">
    <property type="nucleotide sequence ID" value="NZ_CP194411.1"/>
</dbReference>
<keyword evidence="1" id="KW-0175">Coiled coil</keyword>
<evidence type="ECO:0000313" key="2">
    <source>
        <dbReference type="EMBL" id="MEX5285833.1"/>
    </source>
</evidence>
<proteinExistence type="predicted"/>
<feature type="coiled-coil region" evidence="1">
    <location>
        <begin position="11"/>
        <end position="45"/>
    </location>
</feature>
<reference evidence="2 3" key="1">
    <citation type="submission" date="2023-04" db="EMBL/GenBank/DDBJ databases">
        <title>Genome Sequence of Selenomonas sputigena ATCC 33150.</title>
        <authorList>
            <person name="Miller D.P."/>
            <person name="Anvari S."/>
            <person name="Polson S.W."/>
            <person name="Macdonald M."/>
            <person name="Mcdowell J.V."/>
        </authorList>
    </citation>
    <scope>NUCLEOTIDE SEQUENCE [LARGE SCALE GENOMIC DNA]</scope>
    <source>
        <strain evidence="2 3">ATCC 33150</strain>
    </source>
</reference>
<evidence type="ECO:0000313" key="3">
    <source>
        <dbReference type="Proteomes" id="UP001559623"/>
    </source>
</evidence>
<organism evidence="2 3">
    <name type="scientific">Selenomonas sputigena</name>
    <dbReference type="NCBI Taxonomy" id="69823"/>
    <lineage>
        <taxon>Bacteria</taxon>
        <taxon>Bacillati</taxon>
        <taxon>Bacillota</taxon>
        <taxon>Negativicutes</taxon>
        <taxon>Selenomonadales</taxon>
        <taxon>Selenomonadaceae</taxon>
        <taxon>Selenomonas</taxon>
    </lineage>
</organism>
<accession>A0ABV3X6V9</accession>
<sequence length="143" mass="16734">MNDMQGIFKRLREVRGLLVECEQEIQRLKEENALLKCENKRIINVIKTQPCTRFCDAPAMAWIAKLIEETHEVVQEAHIISQLTDEEMLKKLLQNAQMRLALELTDVITLCTSWLDALGYDEEARGKLQERVNEKNHKRGDWE</sequence>